<dbReference type="Proteomes" id="UP000289184">
    <property type="component" value="Unassembled WGS sequence"/>
</dbReference>
<keyword evidence="2" id="KW-1185">Reference proteome</keyword>
<name>A0A446CAG0_9BURK</name>
<proteinExistence type="predicted"/>
<accession>A0A446CAG0</accession>
<evidence type="ECO:0000313" key="1">
    <source>
        <dbReference type="EMBL" id="SSW64899.1"/>
    </source>
</evidence>
<dbReference type="RefSeq" id="WP_129527031.1">
    <property type="nucleotide sequence ID" value="NZ_UFQB01000006.1"/>
</dbReference>
<dbReference type="Gene3D" id="3.90.70.10">
    <property type="entry name" value="Cysteine proteinases"/>
    <property type="match status" value="1"/>
</dbReference>
<gene>
    <name evidence="1" type="ORF">AGI3411_01781</name>
</gene>
<evidence type="ECO:0000313" key="2">
    <source>
        <dbReference type="Proteomes" id="UP000289184"/>
    </source>
</evidence>
<evidence type="ECO:0008006" key="3">
    <source>
        <dbReference type="Google" id="ProtNLM"/>
    </source>
</evidence>
<organism evidence="1 2">
    <name type="scientific">Achromobacter agilis</name>
    <dbReference type="NCBI Taxonomy" id="1353888"/>
    <lineage>
        <taxon>Bacteria</taxon>
        <taxon>Pseudomonadati</taxon>
        <taxon>Pseudomonadota</taxon>
        <taxon>Betaproteobacteria</taxon>
        <taxon>Burkholderiales</taxon>
        <taxon>Alcaligenaceae</taxon>
        <taxon>Achromobacter</taxon>
    </lineage>
</organism>
<dbReference type="OrthoDB" id="2602488at2"/>
<dbReference type="AlphaFoldDB" id="A0A446CAG0"/>
<protein>
    <recommendedName>
        <fullName evidence="3">Peptidase C39-like domain-containing protein</fullName>
    </recommendedName>
</protein>
<dbReference type="EMBL" id="UFQB01000006">
    <property type="protein sequence ID" value="SSW64899.1"/>
    <property type="molecule type" value="Genomic_DNA"/>
</dbReference>
<reference evidence="1 2" key="1">
    <citation type="submission" date="2018-07" db="EMBL/GenBank/DDBJ databases">
        <authorList>
            <person name="Peeters C."/>
        </authorList>
    </citation>
    <scope>NUCLEOTIDE SEQUENCE [LARGE SCALE GENOMIC DNA]</scope>
    <source>
        <strain evidence="1 2">LMG 3411</strain>
    </source>
</reference>
<sequence>MHATPDRQSAVPYCCQWASAHLASKIIHGELTLADDPAWRESGAHDVEEYAHWANHVCGMACLSMVLAARGAGRHPILELARRSLPYGAYTVDGDRIKGMIHAPFVRYVAEAFGMDARVHVGLQAAELPALMEQAEFFMASVHPWIRWPDREPPRKGGHLVLLTRAAPDAVRFHNPSGEPGAQADVELPLAAFDRYFAGRGVAILPAASA</sequence>